<reference evidence="12 13" key="1">
    <citation type="submission" date="2019-09" db="EMBL/GenBank/DDBJ databases">
        <title>Bird 10,000 Genomes (B10K) Project - Family phase.</title>
        <authorList>
            <person name="Zhang G."/>
        </authorList>
    </citation>
    <scope>NUCLEOTIDE SEQUENCE [LARGE SCALE GENOMIC DNA]</scope>
    <source>
        <strain evidence="12">B10K-DU-007-02</strain>
        <tissue evidence="12">Mixed tissue sample</tissue>
    </source>
</reference>
<dbReference type="PANTHER" id="PTHR13108:SF9">
    <property type="entry name" value="CONDENSIN COMPLEX SUBUNIT 2"/>
    <property type="match status" value="1"/>
</dbReference>
<dbReference type="Pfam" id="PF05786">
    <property type="entry name" value="Cnd2"/>
    <property type="match status" value="1"/>
</dbReference>
<feature type="region of interest" description="Disordered" evidence="11">
    <location>
        <begin position="150"/>
        <end position="172"/>
    </location>
</feature>
<dbReference type="PIRSF" id="PIRSF017126">
    <property type="entry name" value="Condensin_H"/>
    <property type="match status" value="1"/>
</dbReference>
<dbReference type="GO" id="GO:0005737">
    <property type="term" value="C:cytoplasm"/>
    <property type="evidence" value="ECO:0007669"/>
    <property type="project" value="UniProtKB-SubCell"/>
</dbReference>
<keyword evidence="9" id="KW-0226">DNA condensation</keyword>
<evidence type="ECO:0000256" key="11">
    <source>
        <dbReference type="SAM" id="MobiDB-lite"/>
    </source>
</evidence>
<evidence type="ECO:0000256" key="9">
    <source>
        <dbReference type="ARBA" id="ARBA00023067"/>
    </source>
</evidence>
<evidence type="ECO:0000256" key="3">
    <source>
        <dbReference type="ARBA" id="ARBA00009471"/>
    </source>
</evidence>
<evidence type="ECO:0000256" key="8">
    <source>
        <dbReference type="ARBA" id="ARBA00022776"/>
    </source>
</evidence>
<accession>A0A7L0J3U9</accession>
<evidence type="ECO:0000313" key="12">
    <source>
        <dbReference type="EMBL" id="NXK39251.1"/>
    </source>
</evidence>
<dbReference type="GO" id="GO:0003682">
    <property type="term" value="F:chromatin binding"/>
    <property type="evidence" value="ECO:0007669"/>
    <property type="project" value="TreeGrafter"/>
</dbReference>
<feature type="non-terminal residue" evidence="12">
    <location>
        <position position="684"/>
    </location>
</feature>
<proteinExistence type="inferred from homology"/>
<evidence type="ECO:0000256" key="10">
    <source>
        <dbReference type="ARBA" id="ARBA00023306"/>
    </source>
</evidence>
<dbReference type="AlphaFoldDB" id="A0A7L0J3U9"/>
<keyword evidence="6" id="KW-0963">Cytoplasm</keyword>
<evidence type="ECO:0000256" key="5">
    <source>
        <dbReference type="ARBA" id="ARBA00022454"/>
    </source>
</evidence>
<evidence type="ECO:0000256" key="4">
    <source>
        <dbReference type="ARBA" id="ARBA00016065"/>
    </source>
</evidence>
<comment type="subcellular location">
    <subcellularLocation>
        <location evidence="1">Chromosome</location>
    </subcellularLocation>
    <subcellularLocation>
        <location evidence="2">Cytoplasm</location>
    </subcellularLocation>
</comment>
<organism evidence="12 13">
    <name type="scientific">Piprites chloris</name>
    <name type="common">Wing-barred manakin</name>
    <dbReference type="NCBI Taxonomy" id="114369"/>
    <lineage>
        <taxon>Eukaryota</taxon>
        <taxon>Metazoa</taxon>
        <taxon>Chordata</taxon>
        <taxon>Craniata</taxon>
        <taxon>Vertebrata</taxon>
        <taxon>Euteleostomi</taxon>
        <taxon>Archelosauria</taxon>
        <taxon>Archosauria</taxon>
        <taxon>Dinosauria</taxon>
        <taxon>Saurischia</taxon>
        <taxon>Theropoda</taxon>
        <taxon>Coelurosauria</taxon>
        <taxon>Aves</taxon>
        <taxon>Neognathae</taxon>
        <taxon>Neoaves</taxon>
        <taxon>Telluraves</taxon>
        <taxon>Australaves</taxon>
        <taxon>Passeriformes</taxon>
        <taxon>Pipridae</taxon>
        <taxon>Piprites</taxon>
    </lineage>
</organism>
<keyword evidence="5" id="KW-0158">Chromosome</keyword>
<feature type="region of interest" description="Disordered" evidence="11">
    <location>
        <begin position="526"/>
        <end position="545"/>
    </location>
</feature>
<dbReference type="PANTHER" id="PTHR13108">
    <property type="entry name" value="CONDENSIN COMPLEX SUBUNIT 2"/>
    <property type="match status" value="1"/>
</dbReference>
<dbReference type="EMBL" id="VXAH01000268">
    <property type="protein sequence ID" value="NXK39251.1"/>
    <property type="molecule type" value="Genomic_DNA"/>
</dbReference>
<keyword evidence="8" id="KW-0498">Mitosis</keyword>
<evidence type="ECO:0000313" key="13">
    <source>
        <dbReference type="Proteomes" id="UP000520962"/>
    </source>
</evidence>
<dbReference type="GO" id="GO:0000796">
    <property type="term" value="C:condensin complex"/>
    <property type="evidence" value="ECO:0007669"/>
    <property type="project" value="InterPro"/>
</dbReference>
<dbReference type="InterPro" id="IPR022816">
    <property type="entry name" value="Condensin_barren_su2"/>
</dbReference>
<feature type="non-terminal residue" evidence="12">
    <location>
        <position position="1"/>
    </location>
</feature>
<keyword evidence="13" id="KW-1185">Reference proteome</keyword>
<keyword evidence="7" id="KW-0132">Cell division</keyword>
<dbReference type="Proteomes" id="UP000520962">
    <property type="component" value="Unassembled WGS sequence"/>
</dbReference>
<dbReference type="GO" id="GO:0007076">
    <property type="term" value="P:mitotic chromosome condensation"/>
    <property type="evidence" value="ECO:0007669"/>
    <property type="project" value="InterPro"/>
</dbReference>
<sequence length="684" mass="76338">GAAAASLALRAMGSAGTPVLAECPGNDDERERRQRRRSRAADSSLDLGSPAPRQEGWQLPQWSNVQISEHHRTCIRLSTENKITPKNAFDLHLIDYMPEILKQNSEFTGFKVIAGTLDACAKIYSARVDMVHANTYKVLGGLGKDSAPAKGLDSLGEEDSSAPEAIKKVQPKKKQAFKTIEQNLNNINVSEANRRRRVDPMFQRAAASFDERSTAGVFLTRLRSQNFHCELQFESRIVPLPSSETLPLPNSDPVTMMDLKSLLAQCVEKRPICSSLAGFQFTKWDEESHEEVVLALLDKFKKSEHVFDPNAEVESDGEGCVPSLPEDDFQSDFPGSRAATKLGEFTDNINSSGTISKNQSKRTDGALFGEGGVETMCHHLSMNPGEYSYFSPRTLSMWAGPQHWRFKPRHTSNANSEKETRKRNVKKVFELNFDENVDFEAYFRKTKAPVTLAKFTLERQNVRSTTLPADFNYSPQNFAQLFLKPLVKLNRTSEPVTTLENEAEIGDYDYNNPNDTSNFCPALQVADSDDDNDPSESLAHTGEFNPQGLQQNRVLSGVDVTTYGELNLIAEPQKINKITIQYAKNAEKMDMRRLKETMWQLLTDGQKKGTVGEVEDAEKEEDTSVVAGEKKLSDIMKDLRQRLPANKATNLSVPLAFVCLLHLASEKNLNLEGTEDMSDVLVTQ</sequence>
<evidence type="ECO:0000256" key="1">
    <source>
        <dbReference type="ARBA" id="ARBA00004286"/>
    </source>
</evidence>
<gene>
    <name evidence="12" type="primary">Ncaph</name>
    <name evidence="12" type="ORF">PIPCHL_R11038</name>
</gene>
<protein>
    <recommendedName>
        <fullName evidence="4">Condensin complex subunit 2</fullName>
    </recommendedName>
</protein>
<comment type="similarity">
    <text evidence="3">Belongs to the CND2 (condensin subunit 2) family.</text>
</comment>
<name>A0A7L0J3U9_PIPCL</name>
<comment type="caution">
    <text evidence="12">The sequence shown here is derived from an EMBL/GenBank/DDBJ whole genome shotgun (WGS) entry which is preliminary data.</text>
</comment>
<evidence type="ECO:0000256" key="7">
    <source>
        <dbReference type="ARBA" id="ARBA00022618"/>
    </source>
</evidence>
<dbReference type="GO" id="GO:0051301">
    <property type="term" value="P:cell division"/>
    <property type="evidence" value="ECO:0007669"/>
    <property type="project" value="UniProtKB-KW"/>
</dbReference>
<feature type="region of interest" description="Disordered" evidence="11">
    <location>
        <begin position="17"/>
        <end position="60"/>
    </location>
</feature>
<keyword evidence="10" id="KW-0131">Cell cycle</keyword>
<evidence type="ECO:0000256" key="2">
    <source>
        <dbReference type="ARBA" id="ARBA00004496"/>
    </source>
</evidence>
<evidence type="ECO:0000256" key="6">
    <source>
        <dbReference type="ARBA" id="ARBA00022490"/>
    </source>
</evidence>